<keyword evidence="1" id="KW-0732">Signal</keyword>
<dbReference type="InterPro" id="IPR036298">
    <property type="entry name" value="Chalcone_isomerase_sf"/>
</dbReference>
<dbReference type="EMBL" id="CP042476">
    <property type="protein sequence ID" value="QED36751.1"/>
    <property type="molecule type" value="Genomic_DNA"/>
</dbReference>
<dbReference type="InterPro" id="IPR016088">
    <property type="entry name" value="Chalcone_isomerase_3-sand"/>
</dbReference>
<dbReference type="Gene3D" id="3.50.70.10">
    <property type="match status" value="1"/>
</dbReference>
<protein>
    <submittedName>
        <fullName evidence="3">Chalcone isomerase</fullName>
    </submittedName>
</protein>
<keyword evidence="3" id="KW-0413">Isomerase</keyword>
<dbReference type="RefSeq" id="WP_146830881.1">
    <property type="nucleotide sequence ID" value="NZ_CP042476.1"/>
</dbReference>
<proteinExistence type="predicted"/>
<dbReference type="SUPFAM" id="SSF54626">
    <property type="entry name" value="Chalcone isomerase"/>
    <property type="match status" value="1"/>
</dbReference>
<dbReference type="GO" id="GO:0016872">
    <property type="term" value="F:intramolecular lyase activity"/>
    <property type="evidence" value="ECO:0007669"/>
    <property type="project" value="InterPro"/>
</dbReference>
<dbReference type="KEGG" id="anp:FK178_03065"/>
<evidence type="ECO:0000259" key="2">
    <source>
        <dbReference type="Pfam" id="PF16036"/>
    </source>
</evidence>
<evidence type="ECO:0000313" key="4">
    <source>
        <dbReference type="Proteomes" id="UP000321954"/>
    </source>
</evidence>
<feature type="domain" description="Chalcone isomerase" evidence="2">
    <location>
        <begin position="22"/>
        <end position="185"/>
    </location>
</feature>
<dbReference type="OrthoDB" id="270742at2"/>
<dbReference type="Proteomes" id="UP000321954">
    <property type="component" value="Chromosome"/>
</dbReference>
<dbReference type="InterPro" id="IPR016087">
    <property type="entry name" value="Chalcone_isomerase"/>
</dbReference>
<feature type="chain" id="PRO_5023098966" evidence="1">
    <location>
        <begin position="20"/>
        <end position="186"/>
    </location>
</feature>
<gene>
    <name evidence="3" type="ORF">FK178_03065</name>
</gene>
<sequence>MKNFLFLFLSLTFIAVAPAQTKAGGATLPNNVNFEGEALVLNGVGVREKFWMDMYAGALYLDSKSSNAKAIIAENESMAIKLHMVSKMITSDRMIDAINEGFENSTNGNTASLKNEIERFKGFFKEEIKINDVFDLVYFPSKGVVVYKNGKELGRIKGMAFKKALFGIWLSDNPADKKLKNGMLGK</sequence>
<reference evidence="3 4" key="1">
    <citation type="submission" date="2019-08" db="EMBL/GenBank/DDBJ databases">
        <title>Antarcticibacterium arcticum sp. nov., a bacterium isolated from marine sediment of the Canadian Beaufort Sea.</title>
        <authorList>
            <person name="Lee Y.M."/>
            <person name="Baek K."/>
            <person name="Lee D.-H."/>
            <person name="Shin S.C."/>
            <person name="Jin Y.K."/>
            <person name="Park Y."/>
        </authorList>
    </citation>
    <scope>NUCLEOTIDE SEQUENCE [LARGE SCALE GENOMIC DNA]</scope>
    <source>
        <strain evidence="3 4">PAMC 28998</strain>
    </source>
</reference>
<accession>A0A5B8YGM8</accession>
<organism evidence="3 4">
    <name type="scientific">Antarcticibacterium arcticum</name>
    <dbReference type="NCBI Taxonomy" id="2585771"/>
    <lineage>
        <taxon>Bacteria</taxon>
        <taxon>Pseudomonadati</taxon>
        <taxon>Bacteroidota</taxon>
        <taxon>Flavobacteriia</taxon>
        <taxon>Flavobacteriales</taxon>
        <taxon>Flavobacteriaceae</taxon>
        <taxon>Antarcticibacterium</taxon>
    </lineage>
</organism>
<name>A0A5B8YGM8_9FLAO</name>
<feature type="signal peptide" evidence="1">
    <location>
        <begin position="1"/>
        <end position="19"/>
    </location>
</feature>
<evidence type="ECO:0000313" key="3">
    <source>
        <dbReference type="EMBL" id="QED36751.1"/>
    </source>
</evidence>
<evidence type="ECO:0000256" key="1">
    <source>
        <dbReference type="SAM" id="SignalP"/>
    </source>
</evidence>
<dbReference type="Pfam" id="PF16036">
    <property type="entry name" value="Chalcone_3"/>
    <property type="match status" value="1"/>
</dbReference>
<dbReference type="AlphaFoldDB" id="A0A5B8YGM8"/>
<keyword evidence="4" id="KW-1185">Reference proteome</keyword>